<dbReference type="InterPro" id="IPR002523">
    <property type="entry name" value="MgTranspt_CorA/ZnTranspt_ZntB"/>
</dbReference>
<dbReference type="SUPFAM" id="SSF144083">
    <property type="entry name" value="Magnesium transport protein CorA, transmembrane region"/>
    <property type="match status" value="1"/>
</dbReference>
<evidence type="ECO:0000256" key="6">
    <source>
        <dbReference type="ARBA" id="ARBA00022989"/>
    </source>
</evidence>
<comment type="subcellular location">
    <subcellularLocation>
        <location evidence="1">Cell membrane</location>
        <topology evidence="1">Multi-pass membrane protein</topology>
    </subcellularLocation>
    <subcellularLocation>
        <location evidence="8">Membrane</location>
        <topology evidence="8">Multi-pass membrane protein</topology>
    </subcellularLocation>
</comment>
<comment type="similarity">
    <text evidence="2 8">Belongs to the CorA metal ion transporter (MIT) (TC 1.A.35) family.</text>
</comment>
<evidence type="ECO:0000313" key="10">
    <source>
        <dbReference type="Proteomes" id="UP000320496"/>
    </source>
</evidence>
<feature type="transmembrane region" description="Helical" evidence="8">
    <location>
        <begin position="350"/>
        <end position="371"/>
    </location>
</feature>
<evidence type="ECO:0000256" key="3">
    <source>
        <dbReference type="ARBA" id="ARBA00022448"/>
    </source>
</evidence>
<comment type="function">
    <text evidence="8">Mediates influx of magnesium ions.</text>
</comment>
<keyword evidence="10" id="KW-1185">Reference proteome</keyword>
<dbReference type="Gene3D" id="3.30.460.20">
    <property type="entry name" value="CorA soluble domain-like"/>
    <property type="match status" value="1"/>
</dbReference>
<dbReference type="GO" id="GO:0005886">
    <property type="term" value="C:plasma membrane"/>
    <property type="evidence" value="ECO:0007669"/>
    <property type="project" value="UniProtKB-SubCell"/>
</dbReference>
<dbReference type="PANTHER" id="PTHR46494">
    <property type="entry name" value="CORA FAMILY METAL ION TRANSPORTER (EUROFUNG)"/>
    <property type="match status" value="1"/>
</dbReference>
<feature type="transmembrane region" description="Helical" evidence="8">
    <location>
        <begin position="309"/>
        <end position="330"/>
    </location>
</feature>
<dbReference type="GO" id="GO:0000287">
    <property type="term" value="F:magnesium ion binding"/>
    <property type="evidence" value="ECO:0007669"/>
    <property type="project" value="TreeGrafter"/>
</dbReference>
<dbReference type="Proteomes" id="UP000320496">
    <property type="component" value="Chromosome"/>
</dbReference>
<dbReference type="KEGG" id="mri:Mal4_56700"/>
<evidence type="ECO:0000256" key="5">
    <source>
        <dbReference type="ARBA" id="ARBA00022692"/>
    </source>
</evidence>
<evidence type="ECO:0000256" key="7">
    <source>
        <dbReference type="ARBA" id="ARBA00023136"/>
    </source>
</evidence>
<name>A0A517ZFS6_9PLAN</name>
<evidence type="ECO:0000256" key="8">
    <source>
        <dbReference type="RuleBase" id="RU362010"/>
    </source>
</evidence>
<dbReference type="GO" id="GO:0015095">
    <property type="term" value="F:magnesium ion transmembrane transporter activity"/>
    <property type="evidence" value="ECO:0007669"/>
    <property type="project" value="UniProtKB-UniRule"/>
</dbReference>
<dbReference type="InterPro" id="IPR045863">
    <property type="entry name" value="CorA_TM1_TM2"/>
</dbReference>
<protein>
    <recommendedName>
        <fullName evidence="8">Magnesium transport protein CorA</fullName>
    </recommendedName>
</protein>
<dbReference type="FunFam" id="1.20.58.340:FF:000012">
    <property type="entry name" value="Magnesium transport protein CorA"/>
    <property type="match status" value="1"/>
</dbReference>
<keyword evidence="6 8" id="KW-1133">Transmembrane helix</keyword>
<accession>A0A517ZFS6</accession>
<dbReference type="InterPro" id="IPR004488">
    <property type="entry name" value="Mg/Co-transport_prot_CorA"/>
</dbReference>
<dbReference type="InterPro" id="IPR045861">
    <property type="entry name" value="CorA_cytoplasmic_dom"/>
</dbReference>
<dbReference type="CDD" id="cd12828">
    <property type="entry name" value="TmCorA-like_1"/>
    <property type="match status" value="1"/>
</dbReference>
<dbReference type="Pfam" id="PF01544">
    <property type="entry name" value="CorA"/>
    <property type="match status" value="1"/>
</dbReference>
<evidence type="ECO:0000313" key="9">
    <source>
        <dbReference type="EMBL" id="QDU41304.1"/>
    </source>
</evidence>
<dbReference type="EMBL" id="CP036275">
    <property type="protein sequence ID" value="QDU41304.1"/>
    <property type="molecule type" value="Genomic_DNA"/>
</dbReference>
<keyword evidence="8" id="KW-0460">Magnesium</keyword>
<organism evidence="9 10">
    <name type="scientific">Maioricimonas rarisocia</name>
    <dbReference type="NCBI Taxonomy" id="2528026"/>
    <lineage>
        <taxon>Bacteria</taxon>
        <taxon>Pseudomonadati</taxon>
        <taxon>Planctomycetota</taxon>
        <taxon>Planctomycetia</taxon>
        <taxon>Planctomycetales</taxon>
        <taxon>Planctomycetaceae</taxon>
        <taxon>Maioricimonas</taxon>
    </lineage>
</organism>
<evidence type="ECO:0000256" key="4">
    <source>
        <dbReference type="ARBA" id="ARBA00022475"/>
    </source>
</evidence>
<keyword evidence="8" id="KW-0406">Ion transport</keyword>
<proteinExistence type="inferred from homology"/>
<dbReference type="SUPFAM" id="SSF143865">
    <property type="entry name" value="CorA soluble domain-like"/>
    <property type="match status" value="1"/>
</dbReference>
<dbReference type="AlphaFoldDB" id="A0A517ZFS6"/>
<sequence>MFPGTVTALTHKPLFRRRNRPGSAPGRVLGDPDAPPPRIRAVCYGGGQFIEQEIEDCDEIEPLLDKFAVTWINVDGLGDAKLIRQLASLFGLHPLAVEDVVHVHQRAKVEDYGDHLFLVARMVHLLQETDADDVAPAGLGLSTEQLSIFLGGRFVLTFQEAPGDCLDPVRQRLRKNVGRLRQAGTDYLAYALLDAVIDSYFPIIERYAEALDLIEEDLDEGGSPEELVKLHHLRRELLLLRRAAWPLREAVSWLMRDGHKLIEEATQVYLRDCADHVFQILDVVESYRDLCADLREYFFSLTSHRTNEIMRLLTIIATIFIPLSFVAGVYGMNFDSNVSFWNMPELHWEYGYFTALGIMAGIAGVMLSYFWRKGWLQP</sequence>
<dbReference type="GO" id="GO:0050897">
    <property type="term" value="F:cobalt ion binding"/>
    <property type="evidence" value="ECO:0007669"/>
    <property type="project" value="TreeGrafter"/>
</dbReference>
<evidence type="ECO:0000256" key="1">
    <source>
        <dbReference type="ARBA" id="ARBA00004651"/>
    </source>
</evidence>
<dbReference type="Gene3D" id="1.20.58.340">
    <property type="entry name" value="Magnesium transport protein CorA, transmembrane region"/>
    <property type="match status" value="2"/>
</dbReference>
<evidence type="ECO:0000256" key="2">
    <source>
        <dbReference type="ARBA" id="ARBA00009765"/>
    </source>
</evidence>
<keyword evidence="3 8" id="KW-0813">Transport</keyword>
<dbReference type="GO" id="GO:0015087">
    <property type="term" value="F:cobalt ion transmembrane transporter activity"/>
    <property type="evidence" value="ECO:0007669"/>
    <property type="project" value="UniProtKB-UniRule"/>
</dbReference>
<dbReference type="PANTHER" id="PTHR46494:SF1">
    <property type="entry name" value="CORA FAMILY METAL ION TRANSPORTER (EUROFUNG)"/>
    <property type="match status" value="1"/>
</dbReference>
<keyword evidence="5 8" id="KW-0812">Transmembrane</keyword>
<dbReference type="NCBIfam" id="TIGR00383">
    <property type="entry name" value="corA"/>
    <property type="match status" value="1"/>
</dbReference>
<gene>
    <name evidence="8 9" type="primary">corA</name>
    <name evidence="9" type="ORF">Mal4_56700</name>
</gene>
<keyword evidence="7 8" id="KW-0472">Membrane</keyword>
<keyword evidence="4 8" id="KW-1003">Cell membrane</keyword>
<reference evidence="9 10" key="1">
    <citation type="submission" date="2019-02" db="EMBL/GenBank/DDBJ databases">
        <title>Deep-cultivation of Planctomycetes and their phenomic and genomic characterization uncovers novel biology.</title>
        <authorList>
            <person name="Wiegand S."/>
            <person name="Jogler M."/>
            <person name="Boedeker C."/>
            <person name="Pinto D."/>
            <person name="Vollmers J."/>
            <person name="Rivas-Marin E."/>
            <person name="Kohn T."/>
            <person name="Peeters S.H."/>
            <person name="Heuer A."/>
            <person name="Rast P."/>
            <person name="Oberbeckmann S."/>
            <person name="Bunk B."/>
            <person name="Jeske O."/>
            <person name="Meyerdierks A."/>
            <person name="Storesund J.E."/>
            <person name="Kallscheuer N."/>
            <person name="Luecker S."/>
            <person name="Lage O.M."/>
            <person name="Pohl T."/>
            <person name="Merkel B.J."/>
            <person name="Hornburger P."/>
            <person name="Mueller R.-W."/>
            <person name="Bruemmer F."/>
            <person name="Labrenz M."/>
            <person name="Spormann A.M."/>
            <person name="Op den Camp H."/>
            <person name="Overmann J."/>
            <person name="Amann R."/>
            <person name="Jetten M.S.M."/>
            <person name="Mascher T."/>
            <person name="Medema M.H."/>
            <person name="Devos D.P."/>
            <person name="Kaster A.-K."/>
            <person name="Ovreas L."/>
            <person name="Rohde M."/>
            <person name="Galperin M.Y."/>
            <person name="Jogler C."/>
        </authorList>
    </citation>
    <scope>NUCLEOTIDE SEQUENCE [LARGE SCALE GENOMIC DNA]</scope>
    <source>
        <strain evidence="9 10">Mal4</strain>
    </source>
</reference>